<dbReference type="InterPro" id="IPR015915">
    <property type="entry name" value="Kelch-typ_b-propeller"/>
</dbReference>
<protein>
    <submittedName>
        <fullName evidence="1">Uncharacterized protein</fullName>
    </submittedName>
</protein>
<gene>
    <name evidence="1" type="ORF">LCGC14_1919840</name>
</gene>
<dbReference type="SUPFAM" id="SSF117281">
    <property type="entry name" value="Kelch motif"/>
    <property type="match status" value="1"/>
</dbReference>
<dbReference type="Gene3D" id="2.120.10.80">
    <property type="entry name" value="Kelch-type beta propeller"/>
    <property type="match status" value="1"/>
</dbReference>
<feature type="non-terminal residue" evidence="1">
    <location>
        <position position="113"/>
    </location>
</feature>
<organism evidence="1">
    <name type="scientific">marine sediment metagenome</name>
    <dbReference type="NCBI Taxonomy" id="412755"/>
    <lineage>
        <taxon>unclassified sequences</taxon>
        <taxon>metagenomes</taxon>
        <taxon>ecological metagenomes</taxon>
    </lineage>
</organism>
<dbReference type="EMBL" id="LAZR01020426">
    <property type="protein sequence ID" value="KKL88921.1"/>
    <property type="molecule type" value="Genomic_DNA"/>
</dbReference>
<reference evidence="1" key="1">
    <citation type="journal article" date="2015" name="Nature">
        <title>Complex archaea that bridge the gap between prokaryotes and eukaryotes.</title>
        <authorList>
            <person name="Spang A."/>
            <person name="Saw J.H."/>
            <person name="Jorgensen S.L."/>
            <person name="Zaremba-Niedzwiedzka K."/>
            <person name="Martijn J."/>
            <person name="Lind A.E."/>
            <person name="van Eijk R."/>
            <person name="Schleper C."/>
            <person name="Guy L."/>
            <person name="Ettema T.J."/>
        </authorList>
    </citation>
    <scope>NUCLEOTIDE SEQUENCE</scope>
</reference>
<sequence>MIRWKRSLTVWCLCGAIGAGVSAAAEAPAGRKLNPKILALGDNAWLKMDPLREPEGRNFSGACWGDWGEGGRAFYFGGAHFSYKYDDVAFYDPVANTWTRSWENRKDWMTLLN</sequence>
<name>A0A0F9GEG5_9ZZZZ</name>
<dbReference type="AlphaFoldDB" id="A0A0F9GEG5"/>
<evidence type="ECO:0000313" key="1">
    <source>
        <dbReference type="EMBL" id="KKL88921.1"/>
    </source>
</evidence>
<comment type="caution">
    <text evidence="1">The sequence shown here is derived from an EMBL/GenBank/DDBJ whole genome shotgun (WGS) entry which is preliminary data.</text>
</comment>
<accession>A0A0F9GEG5</accession>
<proteinExistence type="predicted"/>